<organism evidence="2 3">
    <name type="scientific">Actinopolymorpha pittospori</name>
    <dbReference type="NCBI Taxonomy" id="648752"/>
    <lineage>
        <taxon>Bacteria</taxon>
        <taxon>Bacillati</taxon>
        <taxon>Actinomycetota</taxon>
        <taxon>Actinomycetes</taxon>
        <taxon>Propionibacteriales</taxon>
        <taxon>Actinopolymorphaceae</taxon>
        <taxon>Actinopolymorpha</taxon>
    </lineage>
</organism>
<sequence length="307" mass="32880">MGQQHPANLDVVTGAFSYSGAAITAALLATGRRVRTLTGHPDRAQTGTPVEVRPLDFDDPTGLVDSLRGAQTLYNTYWVRFPRGRINHDVAGANCRTLFHAARTAGVDRIVHLSITHPDIASPYPYFRGKALAERALAETGISYAVLRPAILFGGDGVLLNNIAWLLRRFPIFAVGGTGGYPVRPIHVDDLARLCVAAGASDVTSITDAVGPERPSFLDLVRTIAEAVRSRARIVPVPETLIPPLAAALGLALRDVLLTAEEYRAMAAGLADTEGPTTGTVRLSEWIASNADALGIRYASEISRHFR</sequence>
<dbReference type="SUPFAM" id="SSF51735">
    <property type="entry name" value="NAD(P)-binding Rossmann-fold domains"/>
    <property type="match status" value="1"/>
</dbReference>
<proteinExistence type="predicted"/>
<evidence type="ECO:0000313" key="2">
    <source>
        <dbReference type="EMBL" id="MBE1603475.1"/>
    </source>
</evidence>
<dbReference type="AlphaFoldDB" id="A0A927MUC3"/>
<keyword evidence="2" id="KW-0560">Oxidoreductase</keyword>
<dbReference type="RefSeq" id="WP_202896049.1">
    <property type="nucleotide sequence ID" value="NZ_JADBEM010000001.1"/>
</dbReference>
<dbReference type="EC" id="1.6.99.3" evidence="2"/>
<accession>A0A927MUC3</accession>
<dbReference type="InterPro" id="IPR016040">
    <property type="entry name" value="NAD(P)-bd_dom"/>
</dbReference>
<gene>
    <name evidence="2" type="ORF">HEB94_000323</name>
</gene>
<feature type="domain" description="NAD(P)-binding" evidence="1">
    <location>
        <begin position="15"/>
        <end position="153"/>
    </location>
</feature>
<dbReference type="EMBL" id="JADBEM010000001">
    <property type="protein sequence ID" value="MBE1603475.1"/>
    <property type="molecule type" value="Genomic_DNA"/>
</dbReference>
<keyword evidence="3" id="KW-1185">Reference proteome</keyword>
<dbReference type="GO" id="GO:0044877">
    <property type="term" value="F:protein-containing complex binding"/>
    <property type="evidence" value="ECO:0007669"/>
    <property type="project" value="TreeGrafter"/>
</dbReference>
<dbReference type="GO" id="GO:0016491">
    <property type="term" value="F:oxidoreductase activity"/>
    <property type="evidence" value="ECO:0007669"/>
    <property type="project" value="UniProtKB-KW"/>
</dbReference>
<dbReference type="Pfam" id="PF13460">
    <property type="entry name" value="NAD_binding_10"/>
    <property type="match status" value="1"/>
</dbReference>
<name>A0A927MUC3_9ACTN</name>
<dbReference type="Gene3D" id="3.40.50.720">
    <property type="entry name" value="NAD(P)-binding Rossmann-like Domain"/>
    <property type="match status" value="1"/>
</dbReference>
<dbReference type="PANTHER" id="PTHR12126">
    <property type="entry name" value="NADH-UBIQUINONE OXIDOREDUCTASE 39 KDA SUBUNIT-RELATED"/>
    <property type="match status" value="1"/>
</dbReference>
<dbReference type="InterPro" id="IPR036291">
    <property type="entry name" value="NAD(P)-bd_dom_sf"/>
</dbReference>
<evidence type="ECO:0000259" key="1">
    <source>
        <dbReference type="Pfam" id="PF13460"/>
    </source>
</evidence>
<protein>
    <submittedName>
        <fullName evidence="2">NADH dehydrogenase</fullName>
        <ecNumber evidence="2">1.6.99.3</ecNumber>
    </submittedName>
</protein>
<dbReference type="InterPro" id="IPR051207">
    <property type="entry name" value="ComplexI_NDUFA9_subunit"/>
</dbReference>
<comment type="caution">
    <text evidence="2">The sequence shown here is derived from an EMBL/GenBank/DDBJ whole genome shotgun (WGS) entry which is preliminary data.</text>
</comment>
<evidence type="ECO:0000313" key="3">
    <source>
        <dbReference type="Proteomes" id="UP000638648"/>
    </source>
</evidence>
<dbReference type="PANTHER" id="PTHR12126:SF11">
    <property type="entry name" value="NADH DEHYDROGENASE [UBIQUINONE] 1 ALPHA SUBCOMPLEX SUBUNIT 9, MITOCHONDRIAL"/>
    <property type="match status" value="1"/>
</dbReference>
<dbReference type="Proteomes" id="UP000638648">
    <property type="component" value="Unassembled WGS sequence"/>
</dbReference>
<reference evidence="2" key="1">
    <citation type="submission" date="2020-10" db="EMBL/GenBank/DDBJ databases">
        <title>Sequencing the genomes of 1000 actinobacteria strains.</title>
        <authorList>
            <person name="Klenk H.-P."/>
        </authorList>
    </citation>
    <scope>NUCLEOTIDE SEQUENCE</scope>
    <source>
        <strain evidence="2">DSM 45354</strain>
    </source>
</reference>